<protein>
    <submittedName>
        <fullName evidence="2">Uncharacterized protein</fullName>
    </submittedName>
</protein>
<gene>
    <name evidence="2" type="ORF">AVDCRST_MAG31-1615</name>
</gene>
<sequence length="189" mass="21674">GKRRRRAEALARCRLQPAAHLQHRRASLQPARFLRSAPRRAGSGGRPDLLAGARDQRGDGDEERPGRDRRTRRASGRRRDHRDRQFRDRPVQSRPAARGAARSHQAGRQPHSRCRHLRHGAHRRRRAHSPDQRPGLRSGGREGRAARAARRAPRGRLRQRPGPCLRPADERGRLPRLDRRPAEKAPDRL</sequence>
<organism evidence="2">
    <name type="scientific">uncultured Sphingomonas sp</name>
    <dbReference type="NCBI Taxonomy" id="158754"/>
    <lineage>
        <taxon>Bacteria</taxon>
        <taxon>Pseudomonadati</taxon>
        <taxon>Pseudomonadota</taxon>
        <taxon>Alphaproteobacteria</taxon>
        <taxon>Sphingomonadales</taxon>
        <taxon>Sphingomonadaceae</taxon>
        <taxon>Sphingomonas</taxon>
        <taxon>environmental samples</taxon>
    </lineage>
</organism>
<feature type="non-terminal residue" evidence="2">
    <location>
        <position position="1"/>
    </location>
</feature>
<proteinExistence type="predicted"/>
<reference evidence="2" key="1">
    <citation type="submission" date="2020-02" db="EMBL/GenBank/DDBJ databases">
        <authorList>
            <person name="Meier V. D."/>
        </authorList>
    </citation>
    <scope>NUCLEOTIDE SEQUENCE</scope>
    <source>
        <strain evidence="2">AVDCRST_MAG31</strain>
    </source>
</reference>
<dbReference type="AlphaFoldDB" id="A0A6J4TG31"/>
<dbReference type="EMBL" id="CADCWA010000124">
    <property type="protein sequence ID" value="CAA9522289.1"/>
    <property type="molecule type" value="Genomic_DNA"/>
</dbReference>
<accession>A0A6J4TG31</accession>
<feature type="compositionally biased region" description="Basic and acidic residues" evidence="1">
    <location>
        <begin position="54"/>
        <end position="68"/>
    </location>
</feature>
<feature type="compositionally biased region" description="Basic residues" evidence="1">
    <location>
        <begin position="147"/>
        <end position="159"/>
    </location>
</feature>
<feature type="compositionally biased region" description="Basic residues" evidence="1">
    <location>
        <begin position="69"/>
        <end position="81"/>
    </location>
</feature>
<name>A0A6J4TG31_9SPHN</name>
<feature type="compositionally biased region" description="Basic and acidic residues" evidence="1">
    <location>
        <begin position="82"/>
        <end position="91"/>
    </location>
</feature>
<evidence type="ECO:0000256" key="1">
    <source>
        <dbReference type="SAM" id="MobiDB-lite"/>
    </source>
</evidence>
<evidence type="ECO:0000313" key="2">
    <source>
        <dbReference type="EMBL" id="CAA9522289.1"/>
    </source>
</evidence>
<feature type="region of interest" description="Disordered" evidence="1">
    <location>
        <begin position="17"/>
        <end position="189"/>
    </location>
</feature>
<feature type="compositionally biased region" description="Basic residues" evidence="1">
    <location>
        <begin position="110"/>
        <end position="127"/>
    </location>
</feature>
<feature type="non-terminal residue" evidence="2">
    <location>
        <position position="189"/>
    </location>
</feature>
<feature type="compositionally biased region" description="Basic and acidic residues" evidence="1">
    <location>
        <begin position="167"/>
        <end position="189"/>
    </location>
</feature>